<organism evidence="1 2">
    <name type="scientific">Ixodes persulcatus</name>
    <name type="common">Taiga tick</name>
    <dbReference type="NCBI Taxonomy" id="34615"/>
    <lineage>
        <taxon>Eukaryota</taxon>
        <taxon>Metazoa</taxon>
        <taxon>Ecdysozoa</taxon>
        <taxon>Arthropoda</taxon>
        <taxon>Chelicerata</taxon>
        <taxon>Arachnida</taxon>
        <taxon>Acari</taxon>
        <taxon>Parasitiformes</taxon>
        <taxon>Ixodida</taxon>
        <taxon>Ixodoidea</taxon>
        <taxon>Ixodidae</taxon>
        <taxon>Ixodinae</taxon>
        <taxon>Ixodes</taxon>
    </lineage>
</organism>
<evidence type="ECO:0000313" key="2">
    <source>
        <dbReference type="Proteomes" id="UP000805193"/>
    </source>
</evidence>
<gene>
    <name evidence="1" type="ORF">HPB47_027153</name>
</gene>
<keyword evidence="2" id="KW-1185">Reference proteome</keyword>
<dbReference type="EMBL" id="JABSTQ010009808">
    <property type="protein sequence ID" value="KAG0425693.1"/>
    <property type="molecule type" value="Genomic_DNA"/>
</dbReference>
<protein>
    <submittedName>
        <fullName evidence="1">Uncharacterized protein</fullName>
    </submittedName>
</protein>
<dbReference type="Proteomes" id="UP000805193">
    <property type="component" value="Unassembled WGS sequence"/>
</dbReference>
<name>A0AC60PWV2_IXOPE</name>
<accession>A0AC60PWV2</accession>
<reference evidence="1 2" key="1">
    <citation type="journal article" date="2020" name="Cell">
        <title>Large-Scale Comparative Analyses of Tick Genomes Elucidate Their Genetic Diversity and Vector Capacities.</title>
        <authorList>
            <consortium name="Tick Genome and Microbiome Consortium (TIGMIC)"/>
            <person name="Jia N."/>
            <person name="Wang J."/>
            <person name="Shi W."/>
            <person name="Du L."/>
            <person name="Sun Y."/>
            <person name="Zhan W."/>
            <person name="Jiang J.F."/>
            <person name="Wang Q."/>
            <person name="Zhang B."/>
            <person name="Ji P."/>
            <person name="Bell-Sakyi L."/>
            <person name="Cui X.M."/>
            <person name="Yuan T.T."/>
            <person name="Jiang B.G."/>
            <person name="Yang W.F."/>
            <person name="Lam T.T."/>
            <person name="Chang Q.C."/>
            <person name="Ding S.J."/>
            <person name="Wang X.J."/>
            <person name="Zhu J.G."/>
            <person name="Ruan X.D."/>
            <person name="Zhao L."/>
            <person name="Wei J.T."/>
            <person name="Ye R.Z."/>
            <person name="Que T.C."/>
            <person name="Du C.H."/>
            <person name="Zhou Y.H."/>
            <person name="Cheng J.X."/>
            <person name="Dai P.F."/>
            <person name="Guo W.B."/>
            <person name="Han X.H."/>
            <person name="Huang E.J."/>
            <person name="Li L.F."/>
            <person name="Wei W."/>
            <person name="Gao Y.C."/>
            <person name="Liu J.Z."/>
            <person name="Shao H.Z."/>
            <person name="Wang X."/>
            <person name="Wang C.C."/>
            <person name="Yang T.C."/>
            <person name="Huo Q.B."/>
            <person name="Li W."/>
            <person name="Chen H.Y."/>
            <person name="Chen S.E."/>
            <person name="Zhou L.G."/>
            <person name="Ni X.B."/>
            <person name="Tian J.H."/>
            <person name="Sheng Y."/>
            <person name="Liu T."/>
            <person name="Pan Y.S."/>
            <person name="Xia L.Y."/>
            <person name="Li J."/>
            <person name="Zhao F."/>
            <person name="Cao W.C."/>
        </authorList>
    </citation>
    <scope>NUCLEOTIDE SEQUENCE [LARGE SCALE GENOMIC DNA]</scope>
    <source>
        <strain evidence="1">Iper-2018</strain>
    </source>
</reference>
<evidence type="ECO:0000313" key="1">
    <source>
        <dbReference type="EMBL" id="KAG0425693.1"/>
    </source>
</evidence>
<comment type="caution">
    <text evidence="1">The sequence shown here is derived from an EMBL/GenBank/DDBJ whole genome shotgun (WGS) entry which is preliminary data.</text>
</comment>
<proteinExistence type="predicted"/>
<sequence>MLLDGPVARPEHPMTSARMSGFSPALDWRPLLFREPAVAQMACSLCGVLSRRAYRLPCAHTLCSECHEESARGGSTCPLDDTSFGGDAVLRLNVQDAYAGELKVACWNAPSGCNFVGPTASLLEHFQQCAFHVVSCPSCHSSVLRSCIVGHCKDGCSSISPAEPATEPTTTAEPVALPQPATDLNVRVYGVVENASKKLCKEMGRLYEEFCCLHTSLNQCREDIRITARDSRDQLEARLAFLSEQLAGLSALSAESSAATIDIGNALKAHVSSELRMQCERLTSIAGSTSPEVSTTDGGMEVYWRVVDWAALKAKAERDSSVSVESPVQNAFGYRVSHLVTFQPQGTNPLGSAGGSFCCEVCGGAFRSPKALKNHKRKVHLHEEGSRHRCRSCPYSSYDKTHVIRHEKTHTGERPYECQLCGRRFAEKTDLLIHHRVHTGVKPFACHVCGKKFTHKPSMRIHLRLHTGERPYGCDACGKSFVNSSGLTKHKKKHHVACRPRVCGVCGEAFPTDFGLSLHGLVHAAPDGMASHPAGVSHFCEDCGAALPSRLLLESHRTAVHPHKEGLHRCRFCAYFNRYQSRVARHERIHTGERPYRCQVCGKAFSQKGDLGIHRRIHSREEPYRCHVCGREFTHKKSFVRHQKLH</sequence>